<gene>
    <name evidence="4" type="ORF">BDD14_0095</name>
</gene>
<evidence type="ECO:0000259" key="3">
    <source>
        <dbReference type="Pfam" id="PF25954"/>
    </source>
</evidence>
<sequence>MSKKSLIIPLIVLLAAGGLLFGIAGHLTGWQGSRPEQATDDAYLRADMTPLSTRISGTVRKVNVNDYQSVKAAQILIELADDDYRAALNQAQAALAASQASLADNQAAKRVQDAQIDAAKGGIIQAEAAINAAKAGIASASPELERALTELNRQQALFDSKAATHQQLETATAQQGQLSGVVDARKADLARAEGALATSQGQLEAAKRQREALNTKDDVYEADIEAKKAAIVVAQVNLAYTRIAAPTDGTVGERHALVGQLVAPGTQVIDLVQSEVWVQANFKETQLTNMRVGDTADVRIDTFPNRVFHGKVEQLSPASGSQFALLPPDNATGNFTKVVQRVPVKIVLFSGQPYLDRLRPGFSAVVTVHTGKAGGRSDGDQ</sequence>
<keyword evidence="1" id="KW-0175">Coiled coil</keyword>
<dbReference type="Gene3D" id="1.10.287.470">
    <property type="entry name" value="Helix hairpin bin"/>
    <property type="match status" value="1"/>
</dbReference>
<dbReference type="InterPro" id="IPR058792">
    <property type="entry name" value="Beta-barrel_RND_2"/>
</dbReference>
<dbReference type="PRINTS" id="PR01490">
    <property type="entry name" value="RTXTOXIND"/>
</dbReference>
<dbReference type="RefSeq" id="WP_130417111.1">
    <property type="nucleotide sequence ID" value="NZ_SHKW01000001.1"/>
</dbReference>
<dbReference type="Gene3D" id="2.40.50.100">
    <property type="match status" value="1"/>
</dbReference>
<dbReference type="PANTHER" id="PTHR30386:SF24">
    <property type="entry name" value="MULTIDRUG RESISTANCE EFFLUX PUMP"/>
    <property type="match status" value="1"/>
</dbReference>
<dbReference type="PANTHER" id="PTHR30386">
    <property type="entry name" value="MEMBRANE FUSION SUBUNIT OF EMRAB-TOLC MULTIDRUG EFFLUX PUMP"/>
    <property type="match status" value="1"/>
</dbReference>
<comment type="caution">
    <text evidence="4">The sequence shown here is derived from an EMBL/GenBank/DDBJ whole genome shotgun (WGS) entry which is preliminary data.</text>
</comment>
<dbReference type="SUPFAM" id="SSF111369">
    <property type="entry name" value="HlyD-like secretion proteins"/>
    <property type="match status" value="2"/>
</dbReference>
<feature type="domain" description="Multidrug resistance protein MdtA-like barrel-sandwich hybrid" evidence="2">
    <location>
        <begin position="52"/>
        <end position="268"/>
    </location>
</feature>
<dbReference type="Gene3D" id="2.40.30.170">
    <property type="match status" value="1"/>
</dbReference>
<dbReference type="InterPro" id="IPR058625">
    <property type="entry name" value="MdtA-like_BSH"/>
</dbReference>
<evidence type="ECO:0000259" key="2">
    <source>
        <dbReference type="Pfam" id="PF25917"/>
    </source>
</evidence>
<dbReference type="Pfam" id="PF25954">
    <property type="entry name" value="Beta-barrel_RND_2"/>
    <property type="match status" value="1"/>
</dbReference>
<dbReference type="Proteomes" id="UP000292958">
    <property type="component" value="Unassembled WGS sequence"/>
</dbReference>
<organism evidence="4 5">
    <name type="scientific">Edaphobacter modestus</name>
    <dbReference type="NCBI Taxonomy" id="388466"/>
    <lineage>
        <taxon>Bacteria</taxon>
        <taxon>Pseudomonadati</taxon>
        <taxon>Acidobacteriota</taxon>
        <taxon>Terriglobia</taxon>
        <taxon>Terriglobales</taxon>
        <taxon>Acidobacteriaceae</taxon>
        <taxon>Edaphobacter</taxon>
    </lineage>
</organism>
<feature type="domain" description="CusB-like beta-barrel" evidence="3">
    <location>
        <begin position="275"/>
        <end position="318"/>
    </location>
</feature>
<accession>A0A4Q7YP54</accession>
<protein>
    <submittedName>
        <fullName evidence="4">Membrane fusion protein (Multidrug efflux system)</fullName>
    </submittedName>
</protein>
<evidence type="ECO:0000313" key="5">
    <source>
        <dbReference type="Proteomes" id="UP000292958"/>
    </source>
</evidence>
<name>A0A4Q7YP54_9BACT</name>
<dbReference type="OrthoDB" id="9811754at2"/>
<dbReference type="InterPro" id="IPR050739">
    <property type="entry name" value="MFP"/>
</dbReference>
<evidence type="ECO:0000313" key="4">
    <source>
        <dbReference type="EMBL" id="RZU38814.1"/>
    </source>
</evidence>
<proteinExistence type="predicted"/>
<reference evidence="4 5" key="1">
    <citation type="submission" date="2019-02" db="EMBL/GenBank/DDBJ databases">
        <title>Genomic Encyclopedia of Archaeal and Bacterial Type Strains, Phase II (KMG-II): from individual species to whole genera.</title>
        <authorList>
            <person name="Goeker M."/>
        </authorList>
    </citation>
    <scope>NUCLEOTIDE SEQUENCE [LARGE SCALE GENOMIC DNA]</scope>
    <source>
        <strain evidence="4 5">DSM 18101</strain>
    </source>
</reference>
<evidence type="ECO:0000256" key="1">
    <source>
        <dbReference type="SAM" id="Coils"/>
    </source>
</evidence>
<dbReference type="Pfam" id="PF25917">
    <property type="entry name" value="BSH_RND"/>
    <property type="match status" value="1"/>
</dbReference>
<dbReference type="AlphaFoldDB" id="A0A4Q7YP54"/>
<dbReference type="EMBL" id="SHKW01000001">
    <property type="protein sequence ID" value="RZU38814.1"/>
    <property type="molecule type" value="Genomic_DNA"/>
</dbReference>
<dbReference type="GO" id="GO:0055085">
    <property type="term" value="P:transmembrane transport"/>
    <property type="evidence" value="ECO:0007669"/>
    <property type="project" value="InterPro"/>
</dbReference>
<keyword evidence="5" id="KW-1185">Reference proteome</keyword>
<feature type="coiled-coil region" evidence="1">
    <location>
        <begin position="189"/>
        <end position="223"/>
    </location>
</feature>